<organism evidence="2 3">
    <name type="scientific">Coccomyxa viridis</name>
    <dbReference type="NCBI Taxonomy" id="1274662"/>
    <lineage>
        <taxon>Eukaryota</taxon>
        <taxon>Viridiplantae</taxon>
        <taxon>Chlorophyta</taxon>
        <taxon>core chlorophytes</taxon>
        <taxon>Trebouxiophyceae</taxon>
        <taxon>Trebouxiophyceae incertae sedis</taxon>
        <taxon>Coccomyxaceae</taxon>
        <taxon>Coccomyxa</taxon>
    </lineage>
</organism>
<reference evidence="2 3" key="1">
    <citation type="submission" date="2024-06" db="EMBL/GenBank/DDBJ databases">
        <authorList>
            <person name="Kraege A."/>
            <person name="Thomma B."/>
        </authorList>
    </citation>
    <scope>NUCLEOTIDE SEQUENCE [LARGE SCALE GENOMIC DNA]</scope>
</reference>
<dbReference type="Gene3D" id="3.40.630.30">
    <property type="match status" value="1"/>
</dbReference>
<evidence type="ECO:0000313" key="2">
    <source>
        <dbReference type="EMBL" id="CAL5222267.1"/>
    </source>
</evidence>
<name>A0ABP1FXM7_9CHLO</name>
<dbReference type="InterPro" id="IPR000182">
    <property type="entry name" value="GNAT_dom"/>
</dbReference>
<accession>A0ABP1FXM7</accession>
<comment type="caution">
    <text evidence="2">The sequence shown here is derived from an EMBL/GenBank/DDBJ whole genome shotgun (WGS) entry which is preliminary data.</text>
</comment>
<dbReference type="PROSITE" id="PS51186">
    <property type="entry name" value="GNAT"/>
    <property type="match status" value="1"/>
</dbReference>
<dbReference type="Proteomes" id="UP001497392">
    <property type="component" value="Unassembled WGS sequence"/>
</dbReference>
<dbReference type="SUPFAM" id="SSF55729">
    <property type="entry name" value="Acyl-CoA N-acyltransferases (Nat)"/>
    <property type="match status" value="1"/>
</dbReference>
<dbReference type="CDD" id="cd04301">
    <property type="entry name" value="NAT_SF"/>
    <property type="match status" value="1"/>
</dbReference>
<dbReference type="EMBL" id="CAXHTA020000006">
    <property type="protein sequence ID" value="CAL5222267.1"/>
    <property type="molecule type" value="Genomic_DNA"/>
</dbReference>
<dbReference type="InterPro" id="IPR016181">
    <property type="entry name" value="Acyl_CoA_acyltransferase"/>
</dbReference>
<keyword evidence="3" id="KW-1185">Reference proteome</keyword>
<protein>
    <submittedName>
        <fullName evidence="2">G4606 protein</fullName>
    </submittedName>
</protein>
<sequence>MIFEERMNPLGIEPDRFTVATDEQGRLLGFGQLEPKDGCFELRSMVVDASHRRQGIGRKVLRRLLEEAAGQEVVMTTITSRIPFYAAEGFERLQLKDVPRFLLFEVVAGTAVARIAAGEELVVLRRRADR</sequence>
<feature type="domain" description="N-acetyltransferase" evidence="1">
    <location>
        <begin position="1"/>
        <end position="109"/>
    </location>
</feature>
<evidence type="ECO:0000313" key="3">
    <source>
        <dbReference type="Proteomes" id="UP001497392"/>
    </source>
</evidence>
<evidence type="ECO:0000259" key="1">
    <source>
        <dbReference type="PROSITE" id="PS51186"/>
    </source>
</evidence>
<gene>
    <name evidence="2" type="primary">g4606</name>
    <name evidence="2" type="ORF">VP750_LOCUS3926</name>
</gene>
<dbReference type="Pfam" id="PF13508">
    <property type="entry name" value="Acetyltransf_7"/>
    <property type="match status" value="1"/>
</dbReference>
<proteinExistence type="predicted"/>